<evidence type="ECO:0000313" key="5">
    <source>
        <dbReference type="EMBL" id="GGI65466.1"/>
    </source>
</evidence>
<dbReference type="SUPFAM" id="SSF48208">
    <property type="entry name" value="Six-hairpin glycosidases"/>
    <property type="match status" value="1"/>
</dbReference>
<evidence type="ECO:0000256" key="1">
    <source>
        <dbReference type="ARBA" id="ARBA00010833"/>
    </source>
</evidence>
<dbReference type="InterPro" id="IPR004888">
    <property type="entry name" value="Glycoside_hydrolase_63"/>
</dbReference>
<dbReference type="GO" id="GO:0004573">
    <property type="term" value="F:Glc3Man9GlcNAc2 oligosaccharide glucosidase activity"/>
    <property type="evidence" value="ECO:0007669"/>
    <property type="project" value="InterPro"/>
</dbReference>
<comment type="caution">
    <text evidence="5">The sequence shown here is derived from an EMBL/GenBank/DDBJ whole genome shotgun (WGS) entry which is preliminary data.</text>
</comment>
<comment type="similarity">
    <text evidence="1">Belongs to the glycosyl hydrolase 63 family.</text>
</comment>
<evidence type="ECO:0000313" key="6">
    <source>
        <dbReference type="Proteomes" id="UP000622610"/>
    </source>
</evidence>
<protein>
    <submittedName>
        <fullName evidence="5">Glycoside hydrolase family 37</fullName>
    </submittedName>
</protein>
<dbReference type="PANTHER" id="PTHR10412">
    <property type="entry name" value="MANNOSYL-OLIGOSACCHARIDE GLUCOSIDASE"/>
    <property type="match status" value="1"/>
</dbReference>
<dbReference type="RefSeq" id="WP_188367306.1">
    <property type="nucleotide sequence ID" value="NZ_BMDT01000004.1"/>
</dbReference>
<gene>
    <name evidence="5" type="ORF">GCM10011482_11200</name>
</gene>
<reference evidence="5" key="1">
    <citation type="journal article" date="2014" name="Int. J. Syst. Evol. Microbiol.">
        <title>Complete genome sequence of Corynebacterium casei LMG S-19264T (=DSM 44701T), isolated from a smear-ripened cheese.</title>
        <authorList>
            <consortium name="US DOE Joint Genome Institute (JGI-PGF)"/>
            <person name="Walter F."/>
            <person name="Albersmeier A."/>
            <person name="Kalinowski J."/>
            <person name="Ruckert C."/>
        </authorList>
    </citation>
    <scope>NUCLEOTIDE SEQUENCE</scope>
    <source>
        <strain evidence="5">CCM 8433</strain>
    </source>
</reference>
<dbReference type="InterPro" id="IPR054491">
    <property type="entry name" value="MGH1-like_GH"/>
</dbReference>
<proteinExistence type="inferred from homology"/>
<dbReference type="GO" id="GO:0006487">
    <property type="term" value="P:protein N-linked glycosylation"/>
    <property type="evidence" value="ECO:0007669"/>
    <property type="project" value="TreeGrafter"/>
</dbReference>
<evidence type="ECO:0000256" key="2">
    <source>
        <dbReference type="ARBA" id="ARBA00022801"/>
    </source>
</evidence>
<keyword evidence="2 5" id="KW-0378">Hydrolase</keyword>
<reference evidence="5" key="2">
    <citation type="submission" date="2020-09" db="EMBL/GenBank/DDBJ databases">
        <authorList>
            <person name="Sun Q."/>
            <person name="Sedlacek I."/>
        </authorList>
    </citation>
    <scope>NUCLEOTIDE SEQUENCE</scope>
    <source>
        <strain evidence="5">CCM 8433</strain>
    </source>
</reference>
<name>A0A917N4H0_9ENTE</name>
<dbReference type="PANTHER" id="PTHR10412:SF11">
    <property type="entry name" value="MANNOSYL-OLIGOSACCHARIDE GLUCOSIDASE"/>
    <property type="match status" value="1"/>
</dbReference>
<keyword evidence="3" id="KW-0326">Glycosidase</keyword>
<dbReference type="Proteomes" id="UP000622610">
    <property type="component" value="Unassembled WGS sequence"/>
</dbReference>
<dbReference type="Gene3D" id="1.50.10.10">
    <property type="match status" value="1"/>
</dbReference>
<dbReference type="Pfam" id="PF22422">
    <property type="entry name" value="MGH1-like_GH"/>
    <property type="match status" value="1"/>
</dbReference>
<sequence>MKLDIQEIPFSRRGSFFAISYLNHSNSVWIREVRGGDESPSTLFELVIDGMTDVKSESFLSKYDFEVSETSLKVTEKETTNQLEMIFPRADQLRIKNQGLNVELKADKVRYDTFNQMGTQQFEYISYKKETKYQLDFSTADFIVDAPWYRVGNTHIALTLGQQQELLFTNYQVTPPKTSAFSVSFDEERAAVGKEFSDWRQSFGHSTAFQTGFDLATYIIWSSIVREEGLLTGESIFMSKNWMQNIWSWDNCFNALGVSKVDPTLAYNQYLVFIEHQHASGVYADFINDKFKSYNCVKPPIHAWAYQLLIQQSTYFSEPTRLLTIYESIAKTTNFWLESRRVDETSLPYYTHGNDSGWDNASIFHTGLPVIAPDLTAYLIQQLTILGDWAKKLDLYEAAEKWEQQADHLTTQLITELYDEEKGQFVAKSQLTGEVIPQFDSLILQLPIVIADRLPLAIKKQIIENLKSRFESPFGLRTESANSPLYQVDGYWLGPIWAPETYIFFDALLRADEGVFAQRIAEKYCRLGEQGGMAENYNPETGAGNDDLSFTWTSSVFLLLRDFVIGRDTNE</sequence>
<keyword evidence="6" id="KW-1185">Reference proteome</keyword>
<evidence type="ECO:0000259" key="4">
    <source>
        <dbReference type="Pfam" id="PF22422"/>
    </source>
</evidence>
<dbReference type="InterPro" id="IPR012341">
    <property type="entry name" value="6hp_glycosidase-like_sf"/>
</dbReference>
<dbReference type="AlphaFoldDB" id="A0A917N4H0"/>
<evidence type="ECO:0000256" key="3">
    <source>
        <dbReference type="ARBA" id="ARBA00023295"/>
    </source>
</evidence>
<accession>A0A917N4H0</accession>
<feature type="domain" description="Mannosylglycerate hydrolase MGH1-like glycoside hydrolase" evidence="4">
    <location>
        <begin position="245"/>
        <end position="553"/>
    </location>
</feature>
<dbReference type="EMBL" id="BMDT01000004">
    <property type="protein sequence ID" value="GGI65466.1"/>
    <property type="molecule type" value="Genomic_DNA"/>
</dbReference>
<dbReference type="InterPro" id="IPR008928">
    <property type="entry name" value="6-hairpin_glycosidase_sf"/>
</dbReference>
<dbReference type="GO" id="GO:0009311">
    <property type="term" value="P:oligosaccharide metabolic process"/>
    <property type="evidence" value="ECO:0007669"/>
    <property type="project" value="InterPro"/>
</dbReference>
<organism evidence="5 6">
    <name type="scientific">Enterococcus alcedinis</name>
    <dbReference type="NCBI Taxonomy" id="1274384"/>
    <lineage>
        <taxon>Bacteria</taxon>
        <taxon>Bacillati</taxon>
        <taxon>Bacillota</taxon>
        <taxon>Bacilli</taxon>
        <taxon>Lactobacillales</taxon>
        <taxon>Enterococcaceae</taxon>
        <taxon>Enterococcus</taxon>
    </lineage>
</organism>